<dbReference type="EMBL" id="LR796910">
    <property type="protein sequence ID" value="CAB4173972.1"/>
    <property type="molecule type" value="Genomic_DNA"/>
</dbReference>
<evidence type="ECO:0000313" key="5">
    <source>
        <dbReference type="EMBL" id="CAB4186040.1"/>
    </source>
</evidence>
<dbReference type="EMBL" id="LR797456">
    <property type="protein sequence ID" value="CAB4217527.1"/>
    <property type="molecule type" value="Genomic_DNA"/>
</dbReference>
<reference evidence="5" key="1">
    <citation type="submission" date="2020-05" db="EMBL/GenBank/DDBJ databases">
        <authorList>
            <person name="Chiriac C."/>
            <person name="Salcher M."/>
            <person name="Ghai R."/>
            <person name="Kavagutti S V."/>
        </authorList>
    </citation>
    <scope>NUCLEOTIDE SEQUENCE</scope>
</reference>
<evidence type="ECO:0008006" key="11">
    <source>
        <dbReference type="Google" id="ProtNLM"/>
    </source>
</evidence>
<proteinExistence type="predicted"/>
<name>A0A6J5QNQ1_9CAUD</name>
<dbReference type="EMBL" id="LR798432">
    <property type="protein sequence ID" value="CAB5231007.1"/>
    <property type="molecule type" value="Genomic_DNA"/>
</dbReference>
<protein>
    <recommendedName>
        <fullName evidence="11">Gp6 domain containing protein</fullName>
    </recommendedName>
</protein>
<sequence>MAVVPSSPTSVSNGNAATVTDVQRILRRTDISDDDVDRYLTLGKNIVESITGRKFLQSGTVTENFFNVRRDEVVVLNDLAPTNIVAKTVYHNSSNTEDIVSLVAYQKQKGAVQLYFDSTVTPFEGALGSVPTGYYDHVRISYSASTSIPDEIREAIAYMAASLYTQTPLDISAASSESSGGYNFSRQNNAASRIPSIVRLFCAPYAKPRSRST</sequence>
<evidence type="ECO:0000313" key="7">
    <source>
        <dbReference type="EMBL" id="CAB4192619.1"/>
    </source>
</evidence>
<evidence type="ECO:0000313" key="2">
    <source>
        <dbReference type="EMBL" id="CAB4167900.1"/>
    </source>
</evidence>
<evidence type="ECO:0000313" key="6">
    <source>
        <dbReference type="EMBL" id="CAB4190637.1"/>
    </source>
</evidence>
<organism evidence="5">
    <name type="scientific">uncultured Caudovirales phage</name>
    <dbReference type="NCBI Taxonomy" id="2100421"/>
    <lineage>
        <taxon>Viruses</taxon>
        <taxon>Duplodnaviria</taxon>
        <taxon>Heunggongvirae</taxon>
        <taxon>Uroviricota</taxon>
        <taxon>Caudoviricetes</taxon>
        <taxon>Peduoviridae</taxon>
        <taxon>Maltschvirus</taxon>
        <taxon>Maltschvirus maltsch</taxon>
    </lineage>
</organism>
<evidence type="ECO:0000313" key="4">
    <source>
        <dbReference type="EMBL" id="CAB4180618.1"/>
    </source>
</evidence>
<dbReference type="EMBL" id="LR797088">
    <property type="protein sequence ID" value="CAB4186040.1"/>
    <property type="molecule type" value="Genomic_DNA"/>
</dbReference>
<dbReference type="EMBL" id="LR797496">
    <property type="protein sequence ID" value="CAB4220035.1"/>
    <property type="molecule type" value="Genomic_DNA"/>
</dbReference>
<evidence type="ECO:0000313" key="10">
    <source>
        <dbReference type="EMBL" id="CAB5231007.1"/>
    </source>
</evidence>
<evidence type="ECO:0000313" key="9">
    <source>
        <dbReference type="EMBL" id="CAB4220035.1"/>
    </source>
</evidence>
<evidence type="ECO:0000313" key="8">
    <source>
        <dbReference type="EMBL" id="CAB4217527.1"/>
    </source>
</evidence>
<gene>
    <name evidence="4" type="ORF">UFOVP1036_63</name>
    <name evidence="5" type="ORF">UFOVP1132_4</name>
    <name evidence="6" type="ORF">UFOVP1190_81</name>
    <name evidence="7" type="ORF">UFOVP1248_47</name>
    <name evidence="8" type="ORF">UFOVP1493_40</name>
    <name evidence="10" type="ORF">UFOVP1584_10</name>
    <name evidence="9" type="ORF">UFOVP1635_55</name>
    <name evidence="1" type="ORF">UFOVP521_98</name>
    <name evidence="2" type="ORF">UFOVP856_70</name>
    <name evidence="3" type="ORF">UFOVP967_18</name>
</gene>
<evidence type="ECO:0000313" key="3">
    <source>
        <dbReference type="EMBL" id="CAB4173972.1"/>
    </source>
</evidence>
<dbReference type="EMBL" id="LR797192">
    <property type="protein sequence ID" value="CAB4192619.1"/>
    <property type="molecule type" value="Genomic_DNA"/>
</dbReference>
<accession>A0A6J5QNQ1</accession>
<dbReference type="EMBL" id="LR796811">
    <property type="protein sequence ID" value="CAB4167900.1"/>
    <property type="molecule type" value="Genomic_DNA"/>
</dbReference>
<dbReference type="EMBL" id="LR796496">
    <property type="protein sequence ID" value="CAB4148370.1"/>
    <property type="molecule type" value="Genomic_DNA"/>
</dbReference>
<dbReference type="EMBL" id="LR796991">
    <property type="protein sequence ID" value="CAB4180618.1"/>
    <property type="molecule type" value="Genomic_DNA"/>
</dbReference>
<evidence type="ECO:0000313" key="1">
    <source>
        <dbReference type="EMBL" id="CAB4148370.1"/>
    </source>
</evidence>
<dbReference type="EMBL" id="LR797145">
    <property type="protein sequence ID" value="CAB4190637.1"/>
    <property type="molecule type" value="Genomic_DNA"/>
</dbReference>